<protein>
    <submittedName>
        <fullName evidence="1">Type IV secretion system protein, VasE-like</fullName>
    </submittedName>
</protein>
<proteinExistence type="predicted"/>
<dbReference type="Pfam" id="PF05936">
    <property type="entry name" value="T6SS_VasE"/>
    <property type="match status" value="1"/>
</dbReference>
<sequence length="413" mass="46767">MAGKLARVSWEMGQALLPEHFTAQEDALEAGAAVRSRLKGLPDYGIAALKVNDTLLSEGVFSITSMTAVMPSGLLLDVPGNAVITSFNLNVPGLSMVPVYLHVLKRKSQTGEDKKSEEDNEISRIIHQIVLSSEQSHANAFETMKIAQFEKNPDGIWVLSGSYIPPLLQVGTSMFLESELTELSGSLELFQYKLTQEIAASYLSGDSLTSAKQCLKSVYRIKRFLANILFKINIHPYYVYEALKDFYTEVCFYENTVPENITVPFDCDQLGKTFSEIFNPLKEQMQVVQAPSPYLPFELKDNVWQIKLPPRTREARDVYFLIQKKHVSETVSLKELKLAGLSRVSLVHKLALQGVPIQKIDRPPFQHTFGSEVDFFLISQGEEWDHALREMALGFYHTSHFEGMNYYLYWRFA</sequence>
<gene>
    <name evidence="1" type="ORF">dnl_35320</name>
</gene>
<evidence type="ECO:0000313" key="1">
    <source>
        <dbReference type="EMBL" id="QTA81201.1"/>
    </source>
</evidence>
<dbReference type="InterPro" id="IPR010263">
    <property type="entry name" value="T6SS_TssK"/>
</dbReference>
<name>A0A975B9K5_9BACT</name>
<keyword evidence="2" id="KW-1185">Reference proteome</keyword>
<dbReference type="AlphaFoldDB" id="A0A975B9K5"/>
<dbReference type="PANTHER" id="PTHR35566:SF1">
    <property type="entry name" value="TYPE VI SECRETION SYSTEM BASEPLATE COMPONENT TSSK1"/>
    <property type="match status" value="1"/>
</dbReference>
<dbReference type="KEGG" id="dli:dnl_35320"/>
<reference evidence="1" key="1">
    <citation type="journal article" date="2021" name="Microb. Physiol.">
        <title>Proteogenomic Insights into the Physiology of Marine, Sulfate-Reducing, Filamentous Desulfonema limicola and Desulfonema magnum.</title>
        <authorList>
            <person name="Schnaars V."/>
            <person name="Wohlbrand L."/>
            <person name="Scheve S."/>
            <person name="Hinrichs C."/>
            <person name="Reinhardt R."/>
            <person name="Rabus R."/>
        </authorList>
    </citation>
    <scope>NUCLEOTIDE SEQUENCE</scope>
    <source>
        <strain evidence="1">5ac10</strain>
    </source>
</reference>
<accession>A0A975B9K5</accession>
<organism evidence="1 2">
    <name type="scientific">Desulfonema limicola</name>
    <dbReference type="NCBI Taxonomy" id="45656"/>
    <lineage>
        <taxon>Bacteria</taxon>
        <taxon>Pseudomonadati</taxon>
        <taxon>Thermodesulfobacteriota</taxon>
        <taxon>Desulfobacteria</taxon>
        <taxon>Desulfobacterales</taxon>
        <taxon>Desulfococcaceae</taxon>
        <taxon>Desulfonema</taxon>
    </lineage>
</organism>
<dbReference type="EMBL" id="CP061799">
    <property type="protein sequence ID" value="QTA81201.1"/>
    <property type="molecule type" value="Genomic_DNA"/>
</dbReference>
<dbReference type="PANTHER" id="PTHR35566">
    <property type="entry name" value="BLR3599 PROTEIN"/>
    <property type="match status" value="1"/>
</dbReference>
<dbReference type="Proteomes" id="UP000663720">
    <property type="component" value="Chromosome"/>
</dbReference>
<evidence type="ECO:0000313" key="2">
    <source>
        <dbReference type="Proteomes" id="UP000663720"/>
    </source>
</evidence>
<dbReference type="NCBIfam" id="TIGR03353">
    <property type="entry name" value="VI_chp_4"/>
    <property type="match status" value="1"/>
</dbReference>
<dbReference type="RefSeq" id="WP_207687270.1">
    <property type="nucleotide sequence ID" value="NZ_CP061799.1"/>
</dbReference>